<dbReference type="RefSeq" id="XP_013777144.1">
    <property type="nucleotide sequence ID" value="XM_013921690.1"/>
</dbReference>
<dbReference type="InterPro" id="IPR031481">
    <property type="entry name" value="Glyco_tran_10_N"/>
</dbReference>
<feature type="domain" description="Fucosyltransferase N-terminal" evidence="14">
    <location>
        <begin position="110"/>
        <end position="203"/>
    </location>
</feature>
<comment type="similarity">
    <text evidence="3 12">Belongs to the glycosyltransferase 10 family.</text>
</comment>
<dbReference type="EC" id="2.4.1.-" evidence="12"/>
<name>A0ABM1B8T3_LIMPO</name>
<accession>A0ABM1B8T3</accession>
<protein>
    <recommendedName>
        <fullName evidence="12">Fucosyltransferase</fullName>
        <ecNumber evidence="12">2.4.1.-</ecNumber>
    </recommendedName>
</protein>
<dbReference type="GeneID" id="106461833"/>
<evidence type="ECO:0000256" key="10">
    <source>
        <dbReference type="ARBA" id="ARBA00023136"/>
    </source>
</evidence>
<gene>
    <name evidence="16" type="primary">LOC106461833</name>
</gene>
<dbReference type="InterPro" id="IPR038577">
    <property type="entry name" value="GT10-like_C_sf"/>
</dbReference>
<evidence type="ECO:0000256" key="6">
    <source>
        <dbReference type="ARBA" id="ARBA00022692"/>
    </source>
</evidence>
<keyword evidence="7" id="KW-0735">Signal-anchor</keyword>
<reference evidence="16" key="1">
    <citation type="submission" date="2025-08" db="UniProtKB">
        <authorList>
            <consortium name="RefSeq"/>
        </authorList>
    </citation>
    <scope>IDENTIFICATION</scope>
    <source>
        <tissue evidence="16">Muscle</tissue>
    </source>
</reference>
<evidence type="ECO:0000256" key="11">
    <source>
        <dbReference type="ARBA" id="ARBA00023180"/>
    </source>
</evidence>
<evidence type="ECO:0000259" key="13">
    <source>
        <dbReference type="Pfam" id="PF00852"/>
    </source>
</evidence>
<dbReference type="PANTHER" id="PTHR48438">
    <property type="entry name" value="ALPHA-(1,3)-FUCOSYLTRANSFERASE C-RELATED"/>
    <property type="match status" value="1"/>
</dbReference>
<evidence type="ECO:0000259" key="14">
    <source>
        <dbReference type="Pfam" id="PF17039"/>
    </source>
</evidence>
<evidence type="ECO:0000256" key="12">
    <source>
        <dbReference type="RuleBase" id="RU003832"/>
    </source>
</evidence>
<evidence type="ECO:0000256" key="1">
    <source>
        <dbReference type="ARBA" id="ARBA00004447"/>
    </source>
</evidence>
<keyword evidence="9 12" id="KW-0333">Golgi apparatus</keyword>
<dbReference type="SUPFAM" id="SSF53756">
    <property type="entry name" value="UDP-Glycosyltransferase/glycogen phosphorylase"/>
    <property type="match status" value="1"/>
</dbReference>
<keyword evidence="5 12" id="KW-0808">Transferase</keyword>
<dbReference type="PANTHER" id="PTHR48438:SF1">
    <property type="entry name" value="ALPHA-(1,3)-FUCOSYLTRANSFERASE C-RELATED"/>
    <property type="match status" value="1"/>
</dbReference>
<dbReference type="InterPro" id="IPR001503">
    <property type="entry name" value="Glyco_trans_10"/>
</dbReference>
<dbReference type="Pfam" id="PF17039">
    <property type="entry name" value="Glyco_tran_10_N"/>
    <property type="match status" value="1"/>
</dbReference>
<evidence type="ECO:0000313" key="16">
    <source>
        <dbReference type="RefSeq" id="XP_013777144.1"/>
    </source>
</evidence>
<evidence type="ECO:0000256" key="7">
    <source>
        <dbReference type="ARBA" id="ARBA00022968"/>
    </source>
</evidence>
<proteinExistence type="inferred from homology"/>
<evidence type="ECO:0000256" key="8">
    <source>
        <dbReference type="ARBA" id="ARBA00022989"/>
    </source>
</evidence>
<evidence type="ECO:0000256" key="5">
    <source>
        <dbReference type="ARBA" id="ARBA00022679"/>
    </source>
</evidence>
<dbReference type="Gene3D" id="3.40.50.11660">
    <property type="entry name" value="Glycosyl transferase family 10, C-terminal domain"/>
    <property type="match status" value="1"/>
</dbReference>
<sequence length="416" mass="49538">MSTHIKRQRIPSYNDYNPNDFDLAFVKELVHFQKYIQGQSDDDVTVTGMYRALTKQKPGHKLNQWFLREDRWYMDDIQLKHLPSDSKRYIISVWISKLEFRLFKKSLRLDLFYDRGNFSSCEYKNCVLKDDKASVSDSDAVLIPYPELQLPPTTNRRRSEQVWVFWAKDGPFYPRRNRLWGIKYLNSINWTITYRRDSDIVYKGYGQIKRKSRLKQFQENSVPLGGGKDRLVAWFVSHCQTKSRREEYVLRLRQYVSVDIVGPCNFSNSQCLPKVSSQCYNWLEEHYKFYLAFENKICRDYISEKFFAPLSKYVVPVVLGGGDYSSVAPTGSYIDVRDFKSPKDLADFLSVLDRNYSLYSQYFKWKEEYDVVPPTAIEHSYLCELCERMNNQDIFRKVYPDIRAWWERGGCNAPWW</sequence>
<evidence type="ECO:0000256" key="9">
    <source>
        <dbReference type="ARBA" id="ARBA00023034"/>
    </source>
</evidence>
<organism evidence="15 16">
    <name type="scientific">Limulus polyphemus</name>
    <name type="common">Atlantic horseshoe crab</name>
    <dbReference type="NCBI Taxonomy" id="6850"/>
    <lineage>
        <taxon>Eukaryota</taxon>
        <taxon>Metazoa</taxon>
        <taxon>Ecdysozoa</taxon>
        <taxon>Arthropoda</taxon>
        <taxon>Chelicerata</taxon>
        <taxon>Merostomata</taxon>
        <taxon>Xiphosura</taxon>
        <taxon>Limulidae</taxon>
        <taxon>Limulus</taxon>
    </lineage>
</organism>
<keyword evidence="4 12" id="KW-0328">Glycosyltransferase</keyword>
<keyword evidence="8" id="KW-1133">Transmembrane helix</keyword>
<keyword evidence="10" id="KW-0472">Membrane</keyword>
<feature type="domain" description="Fucosyltransferase C-terminal" evidence="13">
    <location>
        <begin position="228"/>
        <end position="405"/>
    </location>
</feature>
<evidence type="ECO:0000256" key="2">
    <source>
        <dbReference type="ARBA" id="ARBA00004922"/>
    </source>
</evidence>
<dbReference type="Pfam" id="PF00852">
    <property type="entry name" value="Glyco_transf_10"/>
    <property type="match status" value="1"/>
</dbReference>
<evidence type="ECO:0000313" key="15">
    <source>
        <dbReference type="Proteomes" id="UP000694941"/>
    </source>
</evidence>
<keyword evidence="15" id="KW-1185">Reference proteome</keyword>
<evidence type="ECO:0000256" key="4">
    <source>
        <dbReference type="ARBA" id="ARBA00022676"/>
    </source>
</evidence>
<comment type="subcellular location">
    <subcellularLocation>
        <location evidence="1 12">Golgi apparatus</location>
        <location evidence="1 12">Golgi stack membrane</location>
        <topology evidence="1 12">Single-pass type II membrane protein</topology>
    </subcellularLocation>
</comment>
<dbReference type="InterPro" id="IPR055270">
    <property type="entry name" value="Glyco_tran_10_C"/>
</dbReference>
<keyword evidence="11" id="KW-0325">Glycoprotein</keyword>
<keyword evidence="6 12" id="KW-0812">Transmembrane</keyword>
<dbReference type="Proteomes" id="UP000694941">
    <property type="component" value="Unplaced"/>
</dbReference>
<evidence type="ECO:0000256" key="3">
    <source>
        <dbReference type="ARBA" id="ARBA00008919"/>
    </source>
</evidence>
<comment type="pathway">
    <text evidence="2">Protein modification; protein glycosylation.</text>
</comment>